<feature type="domain" description="PEGA" evidence="2">
    <location>
        <begin position="27"/>
        <end position="92"/>
    </location>
</feature>
<keyword evidence="4" id="KW-1185">Reference proteome</keyword>
<dbReference type="InterPro" id="IPR013229">
    <property type="entry name" value="PEGA"/>
</dbReference>
<dbReference type="PANTHER" id="PTHR36194:SF1">
    <property type="entry name" value="S-LAYER-LIKE PROTEIN"/>
    <property type="match status" value="1"/>
</dbReference>
<dbReference type="AlphaFoldDB" id="H3ZKC4"/>
<protein>
    <recommendedName>
        <fullName evidence="2">PEGA domain-containing protein</fullName>
    </recommendedName>
</protein>
<evidence type="ECO:0000313" key="3">
    <source>
        <dbReference type="EMBL" id="EHR79526.1"/>
    </source>
</evidence>
<dbReference type="EMBL" id="CP006670">
    <property type="protein sequence ID" value="EHR79526.1"/>
    <property type="molecule type" value="Genomic_DNA"/>
</dbReference>
<feature type="domain" description="PEGA" evidence="2">
    <location>
        <begin position="315"/>
        <end position="386"/>
    </location>
</feature>
<dbReference type="RefSeq" id="WP_004066592.1">
    <property type="nucleotide sequence ID" value="NC_022084.1"/>
</dbReference>
<reference evidence="3 4" key="1">
    <citation type="journal article" date="2012" name="J. Bacteriol.">
        <title>Genome sequence of the model hyperthermophilic archaeon Thermococcus litoralis NS-C.</title>
        <authorList>
            <person name="Gardner A.F."/>
            <person name="Kumar S."/>
            <person name="Perler F.B."/>
        </authorList>
    </citation>
    <scope>NUCLEOTIDE SEQUENCE [LARGE SCALE GENOMIC DNA]</scope>
    <source>
        <strain evidence="4">ATCC 51850 / DSM 5473 / JCM 8560 / NS-C</strain>
    </source>
</reference>
<dbReference type="Pfam" id="PF08308">
    <property type="entry name" value="PEGA"/>
    <property type="match status" value="4"/>
</dbReference>
<keyword evidence="1" id="KW-0472">Membrane</keyword>
<dbReference type="PaxDb" id="523849-OCC_09019"/>
<proteinExistence type="predicted"/>
<name>H3ZKC4_THELN</name>
<feature type="domain" description="PEGA" evidence="2">
    <location>
        <begin position="390"/>
        <end position="455"/>
    </location>
</feature>
<dbReference type="STRING" id="523849.OCC_09019"/>
<dbReference type="PANTHER" id="PTHR36194">
    <property type="entry name" value="S-LAYER-LIKE PROTEIN"/>
    <property type="match status" value="1"/>
</dbReference>
<evidence type="ECO:0000313" key="4">
    <source>
        <dbReference type="Proteomes" id="UP000015502"/>
    </source>
</evidence>
<keyword evidence="1" id="KW-0812">Transmembrane</keyword>
<accession>H3ZKC4</accession>
<sequence length="578" mass="64077">MRWLKAVVILVMFFTRVPLGLSGNDAILKIDSVPVGAEVSIEGINNTFRAPIILSMSEGKKVIRISKGSYTILYSLSISEEEILTLSVDFRKIEKAVGKAFTNATIKYGFNITVPTKEEEYEPPMATPTWEGCGGITMAGPKDPPMVIYQFDSKDPYYQLVLNNTPVRLQYKNIVGCIVIERIFYNSNGGVTMTGGGEWNSATYIAPTALLIINSTPQNATVYIFDFHRFGEWFTPMKLRVPVIIEPQMNVRAFWKDSNLTIPYIPELHAYKISIGRNGYPFFEGWLDLKPNETLILNIDLELLKEAVTIKKENGILEVLTQPENANIMVKDFQGRVLGKWTSPLNIALPPGFYVISAFMEGYGNAVKNATVFSNKTTKIYLELNPIPAELSIESSPSGAVVLVGDRKCTTPCNLTVPAGDYNITIGKEGFIDESRRVILNPGEEINLTFNLTPKPRVIIKTTPPGAVVTADGTKACTTPCNITLNPGKHILKLNLDEYKSETVVLHLNKGDIVSINIKLHPEQDTFNNFKGKQNTNLTTTQKDITKTQPTNLETSSYGKLLFIVGILALLIAIGIRR</sequence>
<keyword evidence="1" id="KW-1133">Transmembrane helix</keyword>
<evidence type="ECO:0000256" key="1">
    <source>
        <dbReference type="SAM" id="Phobius"/>
    </source>
</evidence>
<dbReference type="GeneID" id="16549712"/>
<dbReference type="KEGG" id="tlt:OCC_09019"/>
<dbReference type="Proteomes" id="UP000015502">
    <property type="component" value="Chromosome"/>
</dbReference>
<organism evidence="3 4">
    <name type="scientific">Thermococcus litoralis (strain ATCC 51850 / DSM 5473 / JCM 8560 / NS-C)</name>
    <dbReference type="NCBI Taxonomy" id="523849"/>
    <lineage>
        <taxon>Archaea</taxon>
        <taxon>Methanobacteriati</taxon>
        <taxon>Methanobacteriota</taxon>
        <taxon>Thermococci</taxon>
        <taxon>Thermococcales</taxon>
        <taxon>Thermococcaceae</taxon>
        <taxon>Thermococcus</taxon>
    </lineage>
</organism>
<feature type="transmembrane region" description="Helical" evidence="1">
    <location>
        <begin position="558"/>
        <end position="576"/>
    </location>
</feature>
<dbReference type="HOGENOM" id="CLU_471466_0_0_2"/>
<dbReference type="OrthoDB" id="94874at2157"/>
<feature type="domain" description="PEGA" evidence="2">
    <location>
        <begin position="457"/>
        <end position="523"/>
    </location>
</feature>
<evidence type="ECO:0000259" key="2">
    <source>
        <dbReference type="Pfam" id="PF08308"/>
    </source>
</evidence>
<gene>
    <name evidence="3" type="ORF">OCC_09019</name>
</gene>